<evidence type="ECO:0000256" key="5">
    <source>
        <dbReference type="ARBA" id="ARBA00025933"/>
    </source>
</evidence>
<dbReference type="InterPro" id="IPR020013">
    <property type="entry name" value="Flagellar_FlgE/F/G"/>
</dbReference>
<dbReference type="KEGG" id="ock:EXM22_07165"/>
<evidence type="ECO:0000256" key="1">
    <source>
        <dbReference type="ARBA" id="ARBA00004117"/>
    </source>
</evidence>
<evidence type="ECO:0000256" key="4">
    <source>
        <dbReference type="ARBA" id="ARBA00023143"/>
    </source>
</evidence>
<dbReference type="InterPro" id="IPR001444">
    <property type="entry name" value="Flag_bb_rod_N"/>
</dbReference>
<gene>
    <name evidence="11" type="primary">flgG</name>
    <name evidence="11" type="ORF">EXM22_07165</name>
</gene>
<comment type="similarity">
    <text evidence="2 7">Belongs to the flagella basal body rod proteins family.</text>
</comment>
<keyword evidence="11" id="KW-0282">Flagellum</keyword>
<evidence type="ECO:0000256" key="3">
    <source>
        <dbReference type="ARBA" id="ARBA00017948"/>
    </source>
</evidence>
<dbReference type="NCBIfam" id="TIGR02488">
    <property type="entry name" value="flgG_G_neg"/>
    <property type="match status" value="1"/>
</dbReference>
<keyword evidence="11" id="KW-0969">Cilium</keyword>
<dbReference type="NCBIfam" id="TIGR03506">
    <property type="entry name" value="FlgEFG_subfam"/>
    <property type="match status" value="2"/>
</dbReference>
<feature type="domain" description="Flagellar basal-body/hook protein C-terminal" evidence="9">
    <location>
        <begin position="218"/>
        <end position="262"/>
    </location>
</feature>
<dbReference type="InterPro" id="IPR019776">
    <property type="entry name" value="Flagellar_basal_body_rod_CS"/>
</dbReference>
<dbReference type="Pfam" id="PF06429">
    <property type="entry name" value="Flg_bbr_C"/>
    <property type="match status" value="1"/>
</dbReference>
<dbReference type="PROSITE" id="PS00588">
    <property type="entry name" value="FLAGELLA_BB_ROD"/>
    <property type="match status" value="1"/>
</dbReference>
<keyword evidence="11" id="KW-0966">Cell projection</keyword>
<proteinExistence type="inferred from homology"/>
<dbReference type="InterPro" id="IPR053967">
    <property type="entry name" value="LlgE_F_G-like_D1"/>
</dbReference>
<sequence>MMRSLWTAASGMNGQQFNIDTISNNLSNVNTTGFKQVRADFEDLIYQTQKIAGTPATEDTVVPTGIQVGHGVKVAASQRMFTQGSLQNTGNESDIAIQGEGFFRTLQIDGSFGYTRDGSFKIDSNGQLVTSNGNKVLPEIILPEGFIRESFAISQDGRINVKLPGSDDPVEVGQVQLFRFVNPAGLQAIGENTFKLTSASGDPIGGRPGFDGMGKVYQKFLESSNVSVVKEMVNMIVAQRAYELNSKAIQTSDTMLGIANNLKR</sequence>
<comment type="subcellular location">
    <subcellularLocation>
        <location evidence="1 7">Bacterial flagellum basal body</location>
    </subcellularLocation>
</comment>
<dbReference type="InterPro" id="IPR012834">
    <property type="entry name" value="FlgG_G_neg"/>
</dbReference>
<evidence type="ECO:0000259" key="10">
    <source>
        <dbReference type="Pfam" id="PF22692"/>
    </source>
</evidence>
<dbReference type="SUPFAM" id="SSF117143">
    <property type="entry name" value="Flagellar hook protein flgE"/>
    <property type="match status" value="1"/>
</dbReference>
<protein>
    <recommendedName>
        <fullName evidence="3 6">Flagellar basal-body rod protein FlgG</fullName>
    </recommendedName>
</protein>
<dbReference type="GO" id="GO:0071978">
    <property type="term" value="P:bacterial-type flagellum-dependent swarming motility"/>
    <property type="evidence" value="ECO:0007669"/>
    <property type="project" value="TreeGrafter"/>
</dbReference>
<comment type="subunit">
    <text evidence="5">The basal body constitutes a major portion of the flagellar organelle and consists of four rings (L,P,S, and M) mounted on a central rod. The rod consists of about 26 subunits of FlgG in the distal portion, and FlgB, FlgC and FlgF are thought to build up the proximal portion of the rod with about 6 subunits each.</text>
</comment>
<keyword evidence="4 7" id="KW-0975">Bacterial flagellum</keyword>
<dbReference type="Pfam" id="PF00460">
    <property type="entry name" value="Flg_bb_rod"/>
    <property type="match status" value="1"/>
</dbReference>
<dbReference type="InterPro" id="IPR010930">
    <property type="entry name" value="Flg_bb/hook_C_dom"/>
</dbReference>
<accession>A0A5C1QJW7</accession>
<reference evidence="11 12" key="1">
    <citation type="submission" date="2019-02" db="EMBL/GenBank/DDBJ databases">
        <title>Complete Genome Sequence and Methylome Analysis of free living Spirochaetas.</title>
        <authorList>
            <person name="Fomenkov A."/>
            <person name="Dubinina G."/>
            <person name="Leshcheva N."/>
            <person name="Mikheeva N."/>
            <person name="Grabovich M."/>
            <person name="Vincze T."/>
            <person name="Roberts R.J."/>
        </authorList>
    </citation>
    <scope>NUCLEOTIDE SEQUENCE [LARGE SCALE GENOMIC DNA]</scope>
    <source>
        <strain evidence="11 12">K2</strain>
    </source>
</reference>
<feature type="domain" description="Flagellar hook protein FlgE/F/G-like D1" evidence="10">
    <location>
        <begin position="96"/>
        <end position="161"/>
    </location>
</feature>
<dbReference type="GO" id="GO:0009426">
    <property type="term" value="C:bacterial-type flagellum basal body, distal rod"/>
    <property type="evidence" value="ECO:0007669"/>
    <property type="project" value="UniProtKB-UniRule"/>
</dbReference>
<feature type="domain" description="Flagellar basal body rod protein N-terminal" evidence="8">
    <location>
        <begin position="7"/>
        <end position="35"/>
    </location>
</feature>
<evidence type="ECO:0000313" key="11">
    <source>
        <dbReference type="EMBL" id="QEN07777.1"/>
    </source>
</evidence>
<dbReference type="Pfam" id="PF22692">
    <property type="entry name" value="LlgE_F_G_D1"/>
    <property type="match status" value="1"/>
</dbReference>
<evidence type="ECO:0000259" key="8">
    <source>
        <dbReference type="Pfam" id="PF00460"/>
    </source>
</evidence>
<dbReference type="EMBL" id="CP036150">
    <property type="protein sequence ID" value="QEN07777.1"/>
    <property type="molecule type" value="Genomic_DNA"/>
</dbReference>
<organism evidence="11 12">
    <name type="scientific">Oceanispirochaeta crateris</name>
    <dbReference type="NCBI Taxonomy" id="2518645"/>
    <lineage>
        <taxon>Bacteria</taxon>
        <taxon>Pseudomonadati</taxon>
        <taxon>Spirochaetota</taxon>
        <taxon>Spirochaetia</taxon>
        <taxon>Spirochaetales</taxon>
        <taxon>Spirochaetaceae</taxon>
        <taxon>Oceanispirochaeta</taxon>
    </lineage>
</organism>
<evidence type="ECO:0000313" key="12">
    <source>
        <dbReference type="Proteomes" id="UP000324209"/>
    </source>
</evidence>
<dbReference type="NCBIfam" id="NF009456">
    <property type="entry name" value="PRK12816.1"/>
    <property type="match status" value="1"/>
</dbReference>
<dbReference type="RefSeq" id="WP_149485857.1">
    <property type="nucleotide sequence ID" value="NZ_CP036150.1"/>
</dbReference>
<keyword evidence="12" id="KW-1185">Reference proteome</keyword>
<dbReference type="PANTHER" id="PTHR30435:SF19">
    <property type="entry name" value="FLAGELLAR BASAL-BODY ROD PROTEIN FLGG"/>
    <property type="match status" value="1"/>
</dbReference>
<evidence type="ECO:0000259" key="9">
    <source>
        <dbReference type="Pfam" id="PF06429"/>
    </source>
</evidence>
<evidence type="ECO:0000256" key="2">
    <source>
        <dbReference type="ARBA" id="ARBA00009677"/>
    </source>
</evidence>
<dbReference type="OrthoDB" id="9804559at2"/>
<dbReference type="AlphaFoldDB" id="A0A5C1QJW7"/>
<dbReference type="Proteomes" id="UP000324209">
    <property type="component" value="Chromosome"/>
</dbReference>
<dbReference type="PANTHER" id="PTHR30435">
    <property type="entry name" value="FLAGELLAR PROTEIN"/>
    <property type="match status" value="1"/>
</dbReference>
<evidence type="ECO:0000256" key="7">
    <source>
        <dbReference type="RuleBase" id="RU362116"/>
    </source>
</evidence>
<name>A0A5C1QJW7_9SPIO</name>
<evidence type="ECO:0000256" key="6">
    <source>
        <dbReference type="NCBIfam" id="TIGR02488"/>
    </source>
</evidence>
<dbReference type="InterPro" id="IPR037925">
    <property type="entry name" value="FlgE/F/G-like"/>
</dbReference>